<dbReference type="Gene3D" id="3.30.360.10">
    <property type="entry name" value="Dihydrodipicolinate Reductase, domain 2"/>
    <property type="match status" value="1"/>
</dbReference>
<dbReference type="GO" id="GO:0006526">
    <property type="term" value="P:L-arginine biosynthetic process"/>
    <property type="evidence" value="ECO:0007669"/>
    <property type="project" value="UniProtKB-UniRule"/>
</dbReference>
<evidence type="ECO:0000256" key="6">
    <source>
        <dbReference type="PROSITE-ProRule" id="PRU10010"/>
    </source>
</evidence>
<organism evidence="8 9">
    <name type="scientific">Chlorobaculum limnaeum</name>
    <dbReference type="NCBI Taxonomy" id="274537"/>
    <lineage>
        <taxon>Bacteria</taxon>
        <taxon>Pseudomonadati</taxon>
        <taxon>Chlorobiota</taxon>
        <taxon>Chlorobiia</taxon>
        <taxon>Chlorobiales</taxon>
        <taxon>Chlorobiaceae</taxon>
        <taxon>Chlorobaculum</taxon>
    </lineage>
</organism>
<dbReference type="PANTHER" id="PTHR32338:SF10">
    <property type="entry name" value="N-ACETYL-GAMMA-GLUTAMYL-PHOSPHATE REDUCTASE, CHLOROPLASTIC-RELATED"/>
    <property type="match status" value="1"/>
</dbReference>
<dbReference type="InterPro" id="IPR050085">
    <property type="entry name" value="AGPR"/>
</dbReference>
<dbReference type="AlphaFoldDB" id="A0A1D8D5B8"/>
<dbReference type="SMART" id="SM00859">
    <property type="entry name" value="Semialdhyde_dh"/>
    <property type="match status" value="1"/>
</dbReference>
<sequence length="341" mass="36671">MNLTSMQHNKVTVSVIGASGYSGAELVKLLMKHPGIIIDELYAHTQAGKRFTELYPAIPCDKTFQTYSGQTDSDVYFLALPHGEALQLVPGIVKAGKKVIDLSGDFRLTSTAEHKHFYGGDKSAEDVLQYGMPELFRDEIAGSTAISNPGCYATSIILGLAPLFRGGMAGLEVESVNVTAVSGISGAGRSAKLELSFSEMSGNMRAYKVGKHQHTPEIMQALGTSATDPSFRFVMTPMIAPYVRGIYSVLNVRLASPVALESIRELYAEFYASAPFVRLRDGVTEVSHVAYTNFCDVSLAFESDGSLVVITAIDNLMKGAAGQAVQNMNLMLGFDETTALL</sequence>
<dbReference type="Proteomes" id="UP000095185">
    <property type="component" value="Chromosome"/>
</dbReference>
<evidence type="ECO:0000259" key="7">
    <source>
        <dbReference type="SMART" id="SM00859"/>
    </source>
</evidence>
<dbReference type="Pfam" id="PF01118">
    <property type="entry name" value="Semialdhyde_dh"/>
    <property type="match status" value="1"/>
</dbReference>
<dbReference type="Gene3D" id="3.40.50.720">
    <property type="entry name" value="NAD(P)-binding Rossmann-like Domain"/>
    <property type="match status" value="1"/>
</dbReference>
<dbReference type="InterPro" id="IPR058924">
    <property type="entry name" value="AGPR_dimerisation_dom"/>
</dbReference>
<keyword evidence="5" id="KW-0963">Cytoplasm</keyword>
<proteinExistence type="inferred from homology"/>
<dbReference type="GO" id="GO:0070401">
    <property type="term" value="F:NADP+ binding"/>
    <property type="evidence" value="ECO:0007669"/>
    <property type="project" value="InterPro"/>
</dbReference>
<keyword evidence="2 5" id="KW-0028">Amino-acid biosynthesis</keyword>
<dbReference type="InterPro" id="IPR023013">
    <property type="entry name" value="AGPR_AS"/>
</dbReference>
<keyword evidence="9" id="KW-1185">Reference proteome</keyword>
<dbReference type="RefSeq" id="WP_069809403.1">
    <property type="nucleotide sequence ID" value="NZ_CP017305.1"/>
</dbReference>
<dbReference type="PANTHER" id="PTHR32338">
    <property type="entry name" value="N-ACETYL-GAMMA-GLUTAMYL-PHOSPHATE REDUCTASE, CHLOROPLASTIC-RELATED-RELATED"/>
    <property type="match status" value="1"/>
</dbReference>
<accession>A0A1D8D5B8</accession>
<reference evidence="8" key="1">
    <citation type="submission" date="2016-09" db="EMBL/GenBank/DDBJ databases">
        <title>Genome sequence of Chlorobaculum limnaeum.</title>
        <authorList>
            <person name="Liu Z."/>
            <person name="Tank M."/>
            <person name="Bryant D.A."/>
        </authorList>
    </citation>
    <scope>NUCLEOTIDE SEQUENCE [LARGE SCALE GENOMIC DNA]</scope>
    <source>
        <strain evidence="8">DSM 1677</strain>
    </source>
</reference>
<evidence type="ECO:0000256" key="2">
    <source>
        <dbReference type="ARBA" id="ARBA00022605"/>
    </source>
</evidence>
<gene>
    <name evidence="5" type="primary">argC</name>
    <name evidence="8" type="ORF">BIU88_05465</name>
</gene>
<dbReference type="PROSITE" id="PS01224">
    <property type="entry name" value="ARGC"/>
    <property type="match status" value="1"/>
</dbReference>
<dbReference type="Pfam" id="PF22698">
    <property type="entry name" value="Semialdhyde_dhC_1"/>
    <property type="match status" value="1"/>
</dbReference>
<dbReference type="EC" id="1.2.1.38" evidence="5"/>
<dbReference type="NCBIfam" id="TIGR01850">
    <property type="entry name" value="argC"/>
    <property type="match status" value="1"/>
</dbReference>
<comment type="function">
    <text evidence="5">Catalyzes the NADPH-dependent reduction of N-acetyl-5-glutamyl phosphate to yield N-acetyl-L-glutamate 5-semialdehyde.</text>
</comment>
<keyword evidence="3 5" id="KW-0521">NADP</keyword>
<dbReference type="HAMAP" id="MF_00150">
    <property type="entry name" value="ArgC_type1"/>
    <property type="match status" value="1"/>
</dbReference>
<dbReference type="GO" id="GO:0051287">
    <property type="term" value="F:NAD binding"/>
    <property type="evidence" value="ECO:0007669"/>
    <property type="project" value="InterPro"/>
</dbReference>
<dbReference type="GO" id="GO:0005737">
    <property type="term" value="C:cytoplasm"/>
    <property type="evidence" value="ECO:0007669"/>
    <property type="project" value="UniProtKB-SubCell"/>
</dbReference>
<comment type="pathway">
    <text evidence="5">Amino-acid biosynthesis; L-arginine biosynthesis; N(2)-acetyl-L-ornithine from L-glutamate: step 3/4.</text>
</comment>
<dbReference type="EMBL" id="CP017305">
    <property type="protein sequence ID" value="AOS83644.1"/>
    <property type="molecule type" value="Genomic_DNA"/>
</dbReference>
<dbReference type="OrthoDB" id="9801289at2"/>
<comment type="similarity">
    <text evidence="5">Belongs to the NAGSA dehydrogenase family. Type 1 subfamily.</text>
</comment>
<evidence type="ECO:0000256" key="4">
    <source>
        <dbReference type="ARBA" id="ARBA00023002"/>
    </source>
</evidence>
<dbReference type="KEGG" id="clz:BIU88_05465"/>
<dbReference type="InterPro" id="IPR000534">
    <property type="entry name" value="Semialdehyde_DH_NAD-bd"/>
</dbReference>
<dbReference type="UniPathway" id="UPA00068">
    <property type="reaction ID" value="UER00108"/>
</dbReference>
<name>A0A1D8D5B8_CHLLM</name>
<dbReference type="CDD" id="cd17895">
    <property type="entry name" value="AGPR_1_N"/>
    <property type="match status" value="1"/>
</dbReference>
<feature type="active site" evidence="5 6">
    <location>
        <position position="151"/>
    </location>
</feature>
<evidence type="ECO:0000256" key="3">
    <source>
        <dbReference type="ARBA" id="ARBA00022857"/>
    </source>
</evidence>
<comment type="subcellular location">
    <subcellularLocation>
        <location evidence="5">Cytoplasm</location>
    </subcellularLocation>
</comment>
<comment type="catalytic activity">
    <reaction evidence="5">
        <text>N-acetyl-L-glutamate 5-semialdehyde + phosphate + NADP(+) = N-acetyl-L-glutamyl 5-phosphate + NADPH + H(+)</text>
        <dbReference type="Rhea" id="RHEA:21588"/>
        <dbReference type="ChEBI" id="CHEBI:15378"/>
        <dbReference type="ChEBI" id="CHEBI:29123"/>
        <dbReference type="ChEBI" id="CHEBI:43474"/>
        <dbReference type="ChEBI" id="CHEBI:57783"/>
        <dbReference type="ChEBI" id="CHEBI:57936"/>
        <dbReference type="ChEBI" id="CHEBI:58349"/>
        <dbReference type="EC" id="1.2.1.38"/>
    </reaction>
</comment>
<dbReference type="InterPro" id="IPR036291">
    <property type="entry name" value="NAD(P)-bd_dom_sf"/>
</dbReference>
<dbReference type="STRING" id="274537.BIU88_05465"/>
<dbReference type="CDD" id="cd23934">
    <property type="entry name" value="AGPR_1_C"/>
    <property type="match status" value="1"/>
</dbReference>
<feature type="domain" description="Semialdehyde dehydrogenase NAD-binding" evidence="7">
    <location>
        <begin position="12"/>
        <end position="143"/>
    </location>
</feature>
<evidence type="ECO:0000256" key="5">
    <source>
        <dbReference type="HAMAP-Rule" id="MF_00150"/>
    </source>
</evidence>
<dbReference type="GO" id="GO:0003942">
    <property type="term" value="F:N-acetyl-gamma-glutamyl-phosphate reductase activity"/>
    <property type="evidence" value="ECO:0007669"/>
    <property type="project" value="UniProtKB-UniRule"/>
</dbReference>
<dbReference type="InterPro" id="IPR000706">
    <property type="entry name" value="AGPR_type-1"/>
</dbReference>
<keyword evidence="4 5" id="KW-0560">Oxidoreductase</keyword>
<keyword evidence="1 5" id="KW-0055">Arginine biosynthesis</keyword>
<protein>
    <recommendedName>
        <fullName evidence="5">N-acetyl-gamma-glutamyl-phosphate reductase</fullName>
        <shortName evidence="5">AGPR</shortName>
        <ecNumber evidence="5">1.2.1.38</ecNumber>
    </recommendedName>
    <alternativeName>
        <fullName evidence="5">N-acetyl-glutamate semialdehyde dehydrogenase</fullName>
        <shortName evidence="5">NAGSA dehydrogenase</shortName>
    </alternativeName>
</protein>
<evidence type="ECO:0000256" key="1">
    <source>
        <dbReference type="ARBA" id="ARBA00022571"/>
    </source>
</evidence>
<dbReference type="SUPFAM" id="SSF55347">
    <property type="entry name" value="Glyceraldehyde-3-phosphate dehydrogenase-like, C-terminal domain"/>
    <property type="match status" value="1"/>
</dbReference>
<evidence type="ECO:0000313" key="9">
    <source>
        <dbReference type="Proteomes" id="UP000095185"/>
    </source>
</evidence>
<evidence type="ECO:0000313" key="8">
    <source>
        <dbReference type="EMBL" id="AOS83644.1"/>
    </source>
</evidence>
<dbReference type="SUPFAM" id="SSF51735">
    <property type="entry name" value="NAD(P)-binding Rossmann-fold domains"/>
    <property type="match status" value="1"/>
</dbReference>